<feature type="region of interest" description="Disordered" evidence="1">
    <location>
        <begin position="483"/>
        <end position="548"/>
    </location>
</feature>
<keyword evidence="3" id="KW-1185">Reference proteome</keyword>
<dbReference type="AlphaFoldDB" id="A0A7J9LJ49"/>
<feature type="compositionally biased region" description="Low complexity" evidence="1">
    <location>
        <begin position="64"/>
        <end position="75"/>
    </location>
</feature>
<reference evidence="2 3" key="1">
    <citation type="journal article" date="2019" name="Genome Biol. Evol.">
        <title>Insights into the evolution of the New World diploid cottons (Gossypium, subgenus Houzingenia) based on genome sequencing.</title>
        <authorList>
            <person name="Grover C.E."/>
            <person name="Arick M.A. 2nd"/>
            <person name="Thrash A."/>
            <person name="Conover J.L."/>
            <person name="Sanders W.S."/>
            <person name="Peterson D.G."/>
            <person name="Frelichowski J.E."/>
            <person name="Scheffler J.A."/>
            <person name="Scheffler B.E."/>
            <person name="Wendel J.F."/>
        </authorList>
    </citation>
    <scope>NUCLEOTIDE SEQUENCE [LARGE SCALE GENOMIC DNA]</scope>
    <source>
        <strain evidence="2">1</strain>
        <tissue evidence="2">Leaf</tissue>
    </source>
</reference>
<dbReference type="EMBL" id="JABFAF010000006">
    <property type="protein sequence ID" value="MBA0858698.1"/>
    <property type="molecule type" value="Genomic_DNA"/>
</dbReference>
<protein>
    <submittedName>
        <fullName evidence="2">Uncharacterized protein</fullName>
    </submittedName>
</protein>
<comment type="caution">
    <text evidence="2">The sequence shown here is derived from an EMBL/GenBank/DDBJ whole genome shotgun (WGS) entry which is preliminary data.</text>
</comment>
<organism evidence="2 3">
    <name type="scientific">Gossypium schwendimanii</name>
    <name type="common">Cotton</name>
    <dbReference type="NCBI Taxonomy" id="34291"/>
    <lineage>
        <taxon>Eukaryota</taxon>
        <taxon>Viridiplantae</taxon>
        <taxon>Streptophyta</taxon>
        <taxon>Embryophyta</taxon>
        <taxon>Tracheophyta</taxon>
        <taxon>Spermatophyta</taxon>
        <taxon>Magnoliopsida</taxon>
        <taxon>eudicotyledons</taxon>
        <taxon>Gunneridae</taxon>
        <taxon>Pentapetalae</taxon>
        <taxon>rosids</taxon>
        <taxon>malvids</taxon>
        <taxon>Malvales</taxon>
        <taxon>Malvaceae</taxon>
        <taxon>Malvoideae</taxon>
        <taxon>Gossypium</taxon>
    </lineage>
</organism>
<evidence type="ECO:0000313" key="2">
    <source>
        <dbReference type="EMBL" id="MBA0858698.1"/>
    </source>
</evidence>
<feature type="region of interest" description="Disordered" evidence="1">
    <location>
        <begin position="64"/>
        <end position="85"/>
    </location>
</feature>
<name>A0A7J9LJ49_GOSSC</name>
<gene>
    <name evidence="2" type="ORF">Goshw_029955</name>
</gene>
<feature type="region of interest" description="Disordered" evidence="1">
    <location>
        <begin position="579"/>
        <end position="598"/>
    </location>
</feature>
<feature type="compositionally biased region" description="Polar residues" evidence="1">
    <location>
        <begin position="529"/>
        <end position="544"/>
    </location>
</feature>
<dbReference type="OrthoDB" id="766405at2759"/>
<evidence type="ECO:0000313" key="3">
    <source>
        <dbReference type="Proteomes" id="UP000593576"/>
    </source>
</evidence>
<proteinExistence type="predicted"/>
<accession>A0A7J9LJ49</accession>
<evidence type="ECO:0000256" key="1">
    <source>
        <dbReference type="SAM" id="MobiDB-lite"/>
    </source>
</evidence>
<dbReference type="Proteomes" id="UP000593576">
    <property type="component" value="Unassembled WGS sequence"/>
</dbReference>
<feature type="compositionally biased region" description="Polar residues" evidence="1">
    <location>
        <begin position="493"/>
        <end position="521"/>
    </location>
</feature>
<feature type="compositionally biased region" description="Low complexity" evidence="1">
    <location>
        <begin position="579"/>
        <end position="589"/>
    </location>
</feature>
<dbReference type="PANTHER" id="PTHR34461:SF4">
    <property type="entry name" value="OS01G0101800 PROTEIN"/>
    <property type="match status" value="1"/>
</dbReference>
<sequence>MAFPPKLCLSSQFCPPLRSPLFLSHTHSFWFTVLTMADAKEISKKRKRLSFPVTRSLIGSFIRSKSQIQSGSQSQHGRNHHDQQPIVKKLKNSLPDEDSSMGYGLSTVSIKDLRLRRVFSPSSTDGVVPDSFDDTENLGKPQIAGIHLGVTQEPLENGSFKKLDMSNENFVQSTPPDAEIFGAEPVVERNGGEFSDQFLEKKPCEKGFHQQRDTMNNSMKSVLKPCSRARLLRTPGSFSYRRLLPYLMDIEKDHSGSQTMGHPQKPEKGFEDEHLLASNGPKSLPDKTTSCSLVVHGTDSGKPLIVASVESFTSRDDEASSMPVVNGEIEKLELQDSFEGQNLNCLKNCSSSTIEDSHFNEENLVGVVSSNKTSTDNIEVAKISVEHPCNAQSLEVLDQNLSTLNNTCESCDYEVAASSEDDTNRSEIQGMPKATICNSFECQHLNSVDPALSETGGNRKCSLQQRVDIDGEVVERVEDLSGECMSMTPPDVNMSSKYETDGSRGNTVDNVSQGVGQVTEKSTNETLRRNNGQGHAKSPDSSPKNKMAPNAHLHLKLSKIPGSFSYSRLLPYLIDVTSQNSSASGNNQSLKVEKSSKEKPLSLFITPAKDTSMVTSNDKSCPVERHKGDDIKLDVVAASVTSTSDHKPTESPPKQVAESPMIMNLQEPGPPVKPSALDTSRKLETRLKDVVESPAMSSSSPREEGAKLVANQLPLETDANCIKSTEKCANHEKQIEASFVEASMPPRIPSASLQKGILKRNPRGCRGICTCLNCSSFRLHAERSFEFSRNQMQDAEEVALDLIKELSYLRNMLEKSAFVAKDQTNICIDQVNMTEHLFLYFAFKYSEIVLTTEIRAKTLICSIQVKEACKKASDAEELAKTRVSEMNYHLNIHCRIPCEQRPSVRFADYVEEHVIHPIADSSNK</sequence>
<dbReference type="PANTHER" id="PTHR34461">
    <property type="entry name" value="EXPRESSED PROTEIN"/>
    <property type="match status" value="1"/>
</dbReference>